<protein>
    <submittedName>
        <fullName evidence="1">Uncharacterized protein</fullName>
    </submittedName>
</protein>
<sequence>MRGLPARILRSRQFPCRGTSSSAQYYSTIVAPSSFDTNSQLSICPTPSQLLRSILIAPGSGDPGNNNNAATQHQILEALDSEWKLGSPSSLLWLSLKSVFPLEERHTREMVKHVVDISQLRSLLEGISERRRALNIQALRCTHLSMALSRCQSNTTYSDIYTLLRDFVRRLERANLPVQSGLLELCIYYAALDLSLPALHDSILKWQEKNPNQVIQHGQIVQALTMAVDAASFEDPSYDSFSLCAEITGEGSDPSTNLCLLRDVLCHSHYPTFQETSVLLRLLSRIGSQKILYEMYARFIGSFDGEYEASSSVYSLCAALVRDGRSETSLDFLKYISRMYSGSLPHIESYDGLHFLINDPIVGECFADLVTGEQYRQLIDAGLVSMQHRPGRSRQTTEDDNTSYVSVGASLWETFTNQPSPVDDEIAGYSDASSLYGKIQSRGMSKSGSELNQIIELLNNHDGDVIEVSFRPHITPEELESIFTKLEKAAFRWCPQRSPIEFTNSGIPNVTSESERWDPASLGLLWARSWAHGSPQAGANSLHLMQLGYLEMRDNPDDPWRPSGYIAAWDRQFGEMVALFVGEYSAVIDPGLTRSDPPFGALMYIQPSDMPPASFLNSDRLARGILGHYYLDVDPSPDLEPW</sequence>
<evidence type="ECO:0000313" key="2">
    <source>
        <dbReference type="Proteomes" id="UP001215712"/>
    </source>
</evidence>
<proteinExistence type="predicted"/>
<accession>A0AAD6HTP8</accession>
<evidence type="ECO:0000313" key="1">
    <source>
        <dbReference type="EMBL" id="KAJ5738010.1"/>
    </source>
</evidence>
<reference evidence="1" key="2">
    <citation type="submission" date="2023-01" db="EMBL/GenBank/DDBJ databases">
        <authorList>
            <person name="Petersen C."/>
        </authorList>
    </citation>
    <scope>NUCLEOTIDE SEQUENCE</scope>
    <source>
        <strain evidence="1">IBT 17514</strain>
    </source>
</reference>
<comment type="caution">
    <text evidence="1">The sequence shown here is derived from an EMBL/GenBank/DDBJ whole genome shotgun (WGS) entry which is preliminary data.</text>
</comment>
<name>A0AAD6HTP8_9EURO</name>
<dbReference type="EMBL" id="JAQJAN010000002">
    <property type="protein sequence ID" value="KAJ5738010.1"/>
    <property type="molecule type" value="Genomic_DNA"/>
</dbReference>
<keyword evidence="2" id="KW-1185">Reference proteome</keyword>
<dbReference type="Proteomes" id="UP001215712">
    <property type="component" value="Unassembled WGS sequence"/>
</dbReference>
<dbReference type="AlphaFoldDB" id="A0AAD6HTP8"/>
<gene>
    <name evidence="1" type="ORF">N7493_001165</name>
</gene>
<organism evidence="1 2">
    <name type="scientific">Penicillium malachiteum</name>
    <dbReference type="NCBI Taxonomy" id="1324776"/>
    <lineage>
        <taxon>Eukaryota</taxon>
        <taxon>Fungi</taxon>
        <taxon>Dikarya</taxon>
        <taxon>Ascomycota</taxon>
        <taxon>Pezizomycotina</taxon>
        <taxon>Eurotiomycetes</taxon>
        <taxon>Eurotiomycetidae</taxon>
        <taxon>Eurotiales</taxon>
        <taxon>Aspergillaceae</taxon>
        <taxon>Penicillium</taxon>
    </lineage>
</organism>
<reference evidence="1" key="1">
    <citation type="journal article" date="2023" name="IMA Fungus">
        <title>Comparative genomic study of the Penicillium genus elucidates a diverse pangenome and 15 lateral gene transfer events.</title>
        <authorList>
            <person name="Petersen C."/>
            <person name="Sorensen T."/>
            <person name="Nielsen M.R."/>
            <person name="Sondergaard T.E."/>
            <person name="Sorensen J.L."/>
            <person name="Fitzpatrick D.A."/>
            <person name="Frisvad J.C."/>
            <person name="Nielsen K.L."/>
        </authorList>
    </citation>
    <scope>NUCLEOTIDE SEQUENCE</scope>
    <source>
        <strain evidence="1">IBT 17514</strain>
    </source>
</reference>